<reference evidence="1 2" key="1">
    <citation type="submission" date="2016-10" db="EMBL/GenBank/DDBJ databases">
        <authorList>
            <person name="de Groot N.N."/>
        </authorList>
    </citation>
    <scope>NUCLEOTIDE SEQUENCE [LARGE SCALE GENOMIC DNA]</scope>
    <source>
        <strain evidence="1 2">ATCC 43154</strain>
    </source>
</reference>
<sequence>MHYFDLNRRFVERKEYDADELIASEVRGKRFDWSKVLEGRFCVVVAPANFGKTTEMEHRASTMRDASKMAVFIALRALADRGSVEKALTGKELEAFKAWKASPTETMTLFVDSLDEAAAGKKESIEYLVRDLADAVSWPNERVNWVLSTRPAVLTPVVFEKLSEILVPPASAIRATATRRLGATSGQSASTSTIDGSSEPEKLRLFSMAPLESKQALQYLVGRHVSIDGTQLLSVARERGLGGFTKNPGGLDILASIDMLSNPPNCLTEVFNRVVGAIQVLRAADPRLADAGVTSSDLLGQAAQRLAAAAQVCQLVNIEMPPATLEIPQKSLSARLIAAPILNEAAINQLLNSQLCIDVGFHQVKIYPDELLPFLAAQRLAGLVESTEQALRLVQNFTWVAQSGEQGVQREFLPLMGWLATLNPHCRLVILQYDPQALAFFGDLRNNSIPLADARDALTESVRRIVEQGDHPGRSMFSLTSENHWQAGPARLTPVIASLFDKYGKHYAARELLMDIAAASRSDILRTKVLRQSRGDYSRLLGDRAGLQYLLDLGKNDDFEGLAAALVSSGTVDDSLAALLLRRLGWNYFSAFQVSRIINQHFIKESSFFSIPYLFDSEEFLASASYEQLYVVGRSMVLRVARMSDRKQRRDHNNRQNTDQYVEMAVGVATALLNRDSAQYTQRTARLCLVLQHALSEGYFNVDTKELRSALQANDSVRRALLANVVGQTGLDDAQLLHAVFGFRSACQYQREDIELVSNPRLTKAYLQYQAQLAKAVMPPQPKIKKRSGNDELKVSAQAKKTLKSRLAAIADASSKGDLEWVAGWLLQTNTDSRYGEVDFEVFRRSAGNLIADAVREGFNQIWRTQPPRYDEGGPRTTYNITAAGLQGLHLELGQGENIPSLSEPEVRQALRYGTFEINGYPKWYWPLVTKYSATGISELSCIANEAGNGAVSKEHAEELFTSLSNAPQPIREVLTPLAWDYLINLKTSRDWVAEQILRTVLKKQNPSTTLRTQFERIAIRAMKHAFKSPLPAEPDAALVALRGNAVMWGGHWLTSYSPSFQQAVSQWGPKDPSAVQAFIFELAAHFGRDRGGAVSRLAQGSDDGVMILEDLYSWTMWAVNPAKDEPRPNGVVYSPGAQDNAQNFRDALIPNIASANSQKAYEVLERIRQSAQDDSTQMYLRRLQFELRERQLTRKPLPQTKYDQFEKDFRAEVTDSLSFAMSVHSDLLALKYDIERGEHSLRSFFSEVDFKRASKPGAEGAKAGIALEANFQRLLASELNHHACGRYSVSV</sequence>
<gene>
    <name evidence="1" type="ORF">SAMN02982985_05895</name>
</gene>
<keyword evidence="2" id="KW-1185">Reference proteome</keyword>
<evidence type="ECO:0000313" key="2">
    <source>
        <dbReference type="Proteomes" id="UP000199470"/>
    </source>
</evidence>
<evidence type="ECO:0000313" key="1">
    <source>
        <dbReference type="EMBL" id="SFM95118.1"/>
    </source>
</evidence>
<accession>A0A1I4V1P4</accession>
<protein>
    <submittedName>
        <fullName evidence="1">Uncharacterized protein</fullName>
    </submittedName>
</protein>
<dbReference type="Proteomes" id="UP000199470">
    <property type="component" value="Unassembled WGS sequence"/>
</dbReference>
<proteinExistence type="predicted"/>
<organism evidence="1 2">
    <name type="scientific">Rugamonas rubra</name>
    <dbReference type="NCBI Taxonomy" id="758825"/>
    <lineage>
        <taxon>Bacteria</taxon>
        <taxon>Pseudomonadati</taxon>
        <taxon>Pseudomonadota</taxon>
        <taxon>Betaproteobacteria</taxon>
        <taxon>Burkholderiales</taxon>
        <taxon>Oxalobacteraceae</taxon>
        <taxon>Telluria group</taxon>
        <taxon>Rugamonas</taxon>
    </lineage>
</organism>
<name>A0A1I4V1P4_9BURK</name>
<dbReference type="EMBL" id="FOTW01000061">
    <property type="protein sequence ID" value="SFM95118.1"/>
    <property type="molecule type" value="Genomic_DNA"/>
</dbReference>
<dbReference type="RefSeq" id="WP_139236828.1">
    <property type="nucleotide sequence ID" value="NZ_FOTW01000061.1"/>
</dbReference>
<dbReference type="STRING" id="758825.SAMN02982985_05895"/>
<dbReference type="OrthoDB" id="336284at2"/>